<evidence type="ECO:0008006" key="3">
    <source>
        <dbReference type="Google" id="ProtNLM"/>
    </source>
</evidence>
<accession>A0ABT2A3M9</accession>
<keyword evidence="2" id="KW-1185">Reference proteome</keyword>
<protein>
    <recommendedName>
        <fullName evidence="3">Lipoprotein</fullName>
    </recommendedName>
</protein>
<dbReference type="Proteomes" id="UP001205560">
    <property type="component" value="Unassembled WGS sequence"/>
</dbReference>
<gene>
    <name evidence="1" type="ORF">NX782_05665</name>
</gene>
<organism evidence="1 2">
    <name type="scientific">Massilia norwichensis</name>
    <dbReference type="NCBI Taxonomy" id="1442366"/>
    <lineage>
        <taxon>Bacteria</taxon>
        <taxon>Pseudomonadati</taxon>
        <taxon>Pseudomonadota</taxon>
        <taxon>Betaproteobacteria</taxon>
        <taxon>Burkholderiales</taxon>
        <taxon>Oxalobacteraceae</taxon>
        <taxon>Telluria group</taxon>
        <taxon>Massilia</taxon>
    </lineage>
</organism>
<proteinExistence type="predicted"/>
<dbReference type="EMBL" id="JANUGX010000004">
    <property type="protein sequence ID" value="MCS0588685.1"/>
    <property type="molecule type" value="Genomic_DNA"/>
</dbReference>
<evidence type="ECO:0000313" key="2">
    <source>
        <dbReference type="Proteomes" id="UP001205560"/>
    </source>
</evidence>
<sequence>MRLAKYVLPLMLSACAIDPSAVNDYSGLGKSPLAITLRNSIFLGESAVNHSVDRLIKEQNIPKDDRAKNGLTSLGFKCLDEDKNYCEYVGSTKSVLSSPDKLQTIKIQTDIYVKAIIFSNEIKVESKIKQNKF</sequence>
<dbReference type="RefSeq" id="WP_258844438.1">
    <property type="nucleotide sequence ID" value="NZ_JANUGX010000004.1"/>
</dbReference>
<reference evidence="1 2" key="1">
    <citation type="submission" date="2022-08" db="EMBL/GenBank/DDBJ databases">
        <title>Reclassification of Massilia species as members of the genera Telluria, Duganella, Pseudoduganella, Mokoshia gen. nov. and Zemynaea gen. nov. using orthogonal and non-orthogonal genome-based approaches.</title>
        <authorList>
            <person name="Bowman J.P."/>
        </authorList>
    </citation>
    <scope>NUCLEOTIDE SEQUENCE [LARGE SCALE GENOMIC DNA]</scope>
    <source>
        <strain evidence="1 2">LMG 28164</strain>
    </source>
</reference>
<comment type="caution">
    <text evidence="1">The sequence shown here is derived from an EMBL/GenBank/DDBJ whole genome shotgun (WGS) entry which is preliminary data.</text>
</comment>
<name>A0ABT2A3M9_9BURK</name>
<evidence type="ECO:0000313" key="1">
    <source>
        <dbReference type="EMBL" id="MCS0588685.1"/>
    </source>
</evidence>